<evidence type="ECO:0000313" key="2">
    <source>
        <dbReference type="Proteomes" id="UP000696485"/>
    </source>
</evidence>
<feature type="non-terminal residue" evidence="1">
    <location>
        <position position="76"/>
    </location>
</feature>
<organism evidence="1 2">
    <name type="scientific">Podila minutissima</name>
    <dbReference type="NCBI Taxonomy" id="64525"/>
    <lineage>
        <taxon>Eukaryota</taxon>
        <taxon>Fungi</taxon>
        <taxon>Fungi incertae sedis</taxon>
        <taxon>Mucoromycota</taxon>
        <taxon>Mortierellomycotina</taxon>
        <taxon>Mortierellomycetes</taxon>
        <taxon>Mortierellales</taxon>
        <taxon>Mortierellaceae</taxon>
        <taxon>Podila</taxon>
    </lineage>
</organism>
<dbReference type="Pfam" id="PF13604">
    <property type="entry name" value="AAA_30"/>
    <property type="match status" value="1"/>
</dbReference>
<sequence>MEQERLDAEEEIYLNHEQETVASTLASITSAQCNIVHGPAGMGKSTLLKALRNQLAQGGVFKPIVLSPTGVTAVNI</sequence>
<evidence type="ECO:0000313" key="1">
    <source>
        <dbReference type="EMBL" id="KAF9312661.1"/>
    </source>
</evidence>
<dbReference type="Proteomes" id="UP000696485">
    <property type="component" value="Unassembled WGS sequence"/>
</dbReference>
<reference evidence="1" key="1">
    <citation type="journal article" date="2020" name="Fungal Divers.">
        <title>Resolving the Mortierellaceae phylogeny through synthesis of multi-gene phylogenetics and phylogenomics.</title>
        <authorList>
            <person name="Vandepol N."/>
            <person name="Liber J."/>
            <person name="Desiro A."/>
            <person name="Na H."/>
            <person name="Kennedy M."/>
            <person name="Barry K."/>
            <person name="Grigoriev I.V."/>
            <person name="Miller A.N."/>
            <person name="O'Donnell K."/>
            <person name="Stajich J.E."/>
            <person name="Bonito G."/>
        </authorList>
    </citation>
    <scope>NUCLEOTIDE SEQUENCE</scope>
    <source>
        <strain evidence="1">NVP1</strain>
    </source>
</reference>
<dbReference type="SUPFAM" id="SSF52540">
    <property type="entry name" value="P-loop containing nucleoside triphosphate hydrolases"/>
    <property type="match status" value="1"/>
</dbReference>
<dbReference type="InterPro" id="IPR027417">
    <property type="entry name" value="P-loop_NTPase"/>
</dbReference>
<name>A0A9P5SAB9_9FUNG</name>
<dbReference type="EMBL" id="JAAAUY010002381">
    <property type="protein sequence ID" value="KAF9312661.1"/>
    <property type="molecule type" value="Genomic_DNA"/>
</dbReference>
<comment type="caution">
    <text evidence="1">The sequence shown here is derived from an EMBL/GenBank/DDBJ whole genome shotgun (WGS) entry which is preliminary data.</text>
</comment>
<gene>
    <name evidence="1" type="ORF">BG006_004312</name>
</gene>
<dbReference type="AlphaFoldDB" id="A0A9P5SAB9"/>
<accession>A0A9P5SAB9</accession>
<protein>
    <submittedName>
        <fullName evidence="1">Uncharacterized protein</fullName>
    </submittedName>
</protein>
<proteinExistence type="predicted"/>
<dbReference type="Gene3D" id="3.40.50.300">
    <property type="entry name" value="P-loop containing nucleotide triphosphate hydrolases"/>
    <property type="match status" value="1"/>
</dbReference>
<keyword evidence="2" id="KW-1185">Reference proteome</keyword>